<dbReference type="Proteomes" id="UP000720189">
    <property type="component" value="Unassembled WGS sequence"/>
</dbReference>
<dbReference type="EMBL" id="JAGMUX010000018">
    <property type="protein sequence ID" value="KAH7233977.1"/>
    <property type="molecule type" value="Genomic_DNA"/>
</dbReference>
<keyword evidence="2" id="KW-1185">Reference proteome</keyword>
<protein>
    <submittedName>
        <fullName evidence="1">Uncharacterized protein</fullName>
    </submittedName>
</protein>
<dbReference type="AlphaFoldDB" id="A0A9P9GA61"/>
<dbReference type="RefSeq" id="XP_046044322.1">
    <property type="nucleotide sequence ID" value="XM_046198194.1"/>
</dbReference>
<proteinExistence type="predicted"/>
<accession>A0A9P9GA61</accession>
<reference evidence="1" key="1">
    <citation type="journal article" date="2021" name="Nat. Commun.">
        <title>Genetic determinants of endophytism in the Arabidopsis root mycobiome.</title>
        <authorList>
            <person name="Mesny F."/>
            <person name="Miyauchi S."/>
            <person name="Thiergart T."/>
            <person name="Pickel B."/>
            <person name="Atanasova L."/>
            <person name="Karlsson M."/>
            <person name="Huettel B."/>
            <person name="Barry K.W."/>
            <person name="Haridas S."/>
            <person name="Chen C."/>
            <person name="Bauer D."/>
            <person name="Andreopoulos W."/>
            <person name="Pangilinan J."/>
            <person name="LaButti K."/>
            <person name="Riley R."/>
            <person name="Lipzen A."/>
            <person name="Clum A."/>
            <person name="Drula E."/>
            <person name="Henrissat B."/>
            <person name="Kohler A."/>
            <person name="Grigoriev I.V."/>
            <person name="Martin F.M."/>
            <person name="Hacquard S."/>
        </authorList>
    </citation>
    <scope>NUCLEOTIDE SEQUENCE</scope>
    <source>
        <strain evidence="1">MPI-CAGE-AT-0023</strain>
    </source>
</reference>
<gene>
    <name evidence="1" type="ORF">BKA55DRAFT_679885</name>
</gene>
<sequence>MDGNRGSEFIFAAGSSHFLRLAANREVDMALQLGEAQKSSSLLKPIDTMHKLNNRELGGLERELLDKSSKYHEAVPKASQKIGIPKTTADINADSLMRSTFVRNAVNAAGINLANESCRSIIGFSWGAEGPSISRGKHYG</sequence>
<dbReference type="OrthoDB" id="5105200at2759"/>
<evidence type="ECO:0000313" key="2">
    <source>
        <dbReference type="Proteomes" id="UP000720189"/>
    </source>
</evidence>
<name>A0A9P9GA61_FUSRE</name>
<dbReference type="GeneID" id="70228148"/>
<organism evidence="1 2">
    <name type="scientific">Fusarium redolens</name>
    <dbReference type="NCBI Taxonomy" id="48865"/>
    <lineage>
        <taxon>Eukaryota</taxon>
        <taxon>Fungi</taxon>
        <taxon>Dikarya</taxon>
        <taxon>Ascomycota</taxon>
        <taxon>Pezizomycotina</taxon>
        <taxon>Sordariomycetes</taxon>
        <taxon>Hypocreomycetidae</taxon>
        <taxon>Hypocreales</taxon>
        <taxon>Nectriaceae</taxon>
        <taxon>Fusarium</taxon>
        <taxon>Fusarium redolens species complex</taxon>
    </lineage>
</organism>
<comment type="caution">
    <text evidence="1">The sequence shown here is derived from an EMBL/GenBank/DDBJ whole genome shotgun (WGS) entry which is preliminary data.</text>
</comment>
<evidence type="ECO:0000313" key="1">
    <source>
        <dbReference type="EMBL" id="KAH7233977.1"/>
    </source>
</evidence>